<dbReference type="GO" id="GO:0045892">
    <property type="term" value="P:negative regulation of DNA-templated transcription"/>
    <property type="evidence" value="ECO:0007669"/>
    <property type="project" value="UniProtKB-ARBA"/>
</dbReference>
<dbReference type="PATRIC" id="fig|500635.8.peg.4"/>
<dbReference type="eggNOG" id="COG1937">
    <property type="taxonomic scope" value="Bacteria"/>
</dbReference>
<dbReference type="HOGENOM" id="CLU_130332_4_1_9"/>
<dbReference type="PANTHER" id="PTHR33677:SF3">
    <property type="entry name" value="COPPER-SENSING TRANSCRIPTIONAL REPRESSOR RICR"/>
    <property type="match status" value="1"/>
</dbReference>
<dbReference type="Gene3D" id="1.20.58.1000">
    <property type="entry name" value="Metal-sensitive repressor, helix protomer"/>
    <property type="match status" value="1"/>
</dbReference>
<comment type="caution">
    <text evidence="1">The sequence shown here is derived from an EMBL/GenBank/DDBJ whole genome shotgun (WGS) entry which is preliminary data.</text>
</comment>
<dbReference type="GO" id="GO:0003677">
    <property type="term" value="F:DNA binding"/>
    <property type="evidence" value="ECO:0007669"/>
    <property type="project" value="InterPro"/>
</dbReference>
<dbReference type="GO" id="GO:0046872">
    <property type="term" value="F:metal ion binding"/>
    <property type="evidence" value="ECO:0007669"/>
    <property type="project" value="InterPro"/>
</dbReference>
<evidence type="ECO:0000313" key="2">
    <source>
        <dbReference type="Proteomes" id="UP000003671"/>
    </source>
</evidence>
<accession>C9KJ07</accession>
<dbReference type="InterPro" id="IPR003735">
    <property type="entry name" value="Metal_Tscrpt_repr"/>
</dbReference>
<dbReference type="EMBL" id="ABWK02000001">
    <property type="protein sequence ID" value="EEX69873.1"/>
    <property type="molecule type" value="Genomic_DNA"/>
</dbReference>
<dbReference type="STRING" id="500635.MITSMUL_03004"/>
<dbReference type="Proteomes" id="UP000003671">
    <property type="component" value="Unassembled WGS sequence"/>
</dbReference>
<evidence type="ECO:0008006" key="3">
    <source>
        <dbReference type="Google" id="ProtNLM"/>
    </source>
</evidence>
<sequence>MLERRKNGREGRIKTIVYYNENIRQVISRRMEEKEHTHVLADGTVIHHNHHAHGAHGHQHSHTQTKAVLNRMARLIGHLESIKHMIEDGRDCSEVLVQLSAVDSAIKGVSRIILKDHLEHCIVDAVRDNDQQALEQLNRAIDRFIK</sequence>
<name>C9KJ07_9FIRM</name>
<gene>
    <name evidence="1" type="ORF">MITSMUL_03004</name>
</gene>
<dbReference type="PANTHER" id="PTHR33677">
    <property type="entry name" value="TRANSCRIPTIONAL REPRESSOR FRMR-RELATED"/>
    <property type="match status" value="1"/>
</dbReference>
<dbReference type="InterPro" id="IPR038390">
    <property type="entry name" value="Metal_Tscrpt_repr_sf"/>
</dbReference>
<reference evidence="1" key="1">
    <citation type="submission" date="2009-09" db="EMBL/GenBank/DDBJ databases">
        <authorList>
            <person name="Weinstock G."/>
            <person name="Sodergren E."/>
            <person name="Clifton S."/>
            <person name="Fulton L."/>
            <person name="Fulton B."/>
            <person name="Courtney L."/>
            <person name="Fronick C."/>
            <person name="Harrison M."/>
            <person name="Strong C."/>
            <person name="Farmer C."/>
            <person name="Delahaunty K."/>
            <person name="Markovic C."/>
            <person name="Hall O."/>
            <person name="Minx P."/>
            <person name="Tomlinson C."/>
            <person name="Mitreva M."/>
            <person name="Nelson J."/>
            <person name="Hou S."/>
            <person name="Wollam A."/>
            <person name="Pepin K.H."/>
            <person name="Johnson M."/>
            <person name="Bhonagiri V."/>
            <person name="Nash W.E."/>
            <person name="Warren W."/>
            <person name="Chinwalla A."/>
            <person name="Mardis E.R."/>
            <person name="Wilson R.K."/>
        </authorList>
    </citation>
    <scope>NUCLEOTIDE SEQUENCE [LARGE SCALE GENOMIC DNA]</scope>
    <source>
        <strain evidence="1">DSM 20544</strain>
    </source>
</reference>
<organism evidence="1 2">
    <name type="scientific">Mitsuokella multacida DSM 20544</name>
    <dbReference type="NCBI Taxonomy" id="500635"/>
    <lineage>
        <taxon>Bacteria</taxon>
        <taxon>Bacillati</taxon>
        <taxon>Bacillota</taxon>
        <taxon>Negativicutes</taxon>
        <taxon>Selenomonadales</taxon>
        <taxon>Selenomonadaceae</taxon>
        <taxon>Mitsuokella</taxon>
    </lineage>
</organism>
<protein>
    <recommendedName>
        <fullName evidence="3">Copper-sensing transcriptional repressor CsoR</fullName>
    </recommendedName>
</protein>
<keyword evidence="2" id="KW-1185">Reference proteome</keyword>
<dbReference type="Pfam" id="PF02583">
    <property type="entry name" value="Trns_repr_metal"/>
    <property type="match status" value="1"/>
</dbReference>
<evidence type="ECO:0000313" key="1">
    <source>
        <dbReference type="EMBL" id="EEX69873.1"/>
    </source>
</evidence>
<dbReference type="AlphaFoldDB" id="C9KJ07"/>
<proteinExistence type="predicted"/>
<dbReference type="CDD" id="cd10158">
    <property type="entry name" value="CsoR-like_DUF156_1"/>
    <property type="match status" value="1"/>
</dbReference>